<feature type="domain" description="Protein kinase" evidence="22">
    <location>
        <begin position="39"/>
        <end position="382"/>
    </location>
</feature>
<keyword evidence="10" id="KW-1133">Transmembrane helix</keyword>
<evidence type="ECO:0000256" key="6">
    <source>
        <dbReference type="ARBA" id="ARBA00022729"/>
    </source>
</evidence>
<keyword evidence="15" id="KW-0325">Glycoprotein</keyword>
<dbReference type="InterPro" id="IPR001824">
    <property type="entry name" value="Tyr_kinase_rcpt_3_CS"/>
</dbReference>
<evidence type="ECO:0000256" key="16">
    <source>
        <dbReference type="ARBA" id="ARBA00023319"/>
    </source>
</evidence>
<dbReference type="GO" id="GO:0019221">
    <property type="term" value="P:cytokine-mediated signaling pathway"/>
    <property type="evidence" value="ECO:0007669"/>
    <property type="project" value="TreeGrafter"/>
</dbReference>
<evidence type="ECO:0000313" key="24">
    <source>
        <dbReference type="Proteomes" id="UP000567570"/>
    </source>
</evidence>
<evidence type="ECO:0000256" key="8">
    <source>
        <dbReference type="ARBA" id="ARBA00022777"/>
    </source>
</evidence>
<dbReference type="GO" id="GO:0046872">
    <property type="term" value="F:metal ion binding"/>
    <property type="evidence" value="ECO:0007669"/>
    <property type="project" value="UniProtKB-KW"/>
</dbReference>
<dbReference type="Proteomes" id="UP000567570">
    <property type="component" value="Unassembled WGS sequence"/>
</dbReference>
<dbReference type="SMART" id="SM00219">
    <property type="entry name" value="TyrKc"/>
    <property type="match status" value="1"/>
</dbReference>
<evidence type="ECO:0000256" key="17">
    <source>
        <dbReference type="ARBA" id="ARBA00051243"/>
    </source>
</evidence>
<evidence type="ECO:0000313" key="23">
    <source>
        <dbReference type="EMBL" id="NXO58878.1"/>
    </source>
</evidence>
<accession>A0A7L1TKB7</accession>
<dbReference type="InterPro" id="IPR000719">
    <property type="entry name" value="Prot_kinase_dom"/>
</dbReference>
<evidence type="ECO:0000256" key="9">
    <source>
        <dbReference type="ARBA" id="ARBA00022840"/>
    </source>
</evidence>
<evidence type="ECO:0000256" key="18">
    <source>
        <dbReference type="PIRSR" id="PIRSR000615-1"/>
    </source>
</evidence>
<organism evidence="23 24">
    <name type="scientific">Aramus guarauna</name>
    <name type="common">Limpkin</name>
    <name type="synonym">Scolopax guarauna</name>
    <dbReference type="NCBI Taxonomy" id="54356"/>
    <lineage>
        <taxon>Eukaryota</taxon>
        <taxon>Metazoa</taxon>
        <taxon>Chordata</taxon>
        <taxon>Craniata</taxon>
        <taxon>Vertebrata</taxon>
        <taxon>Euteleostomi</taxon>
        <taxon>Archelosauria</taxon>
        <taxon>Archosauria</taxon>
        <taxon>Dinosauria</taxon>
        <taxon>Saurischia</taxon>
        <taxon>Theropoda</taxon>
        <taxon>Coelurosauria</taxon>
        <taxon>Aves</taxon>
        <taxon>Neognathae</taxon>
        <taxon>Neoaves</taxon>
        <taxon>Gruiformes</taxon>
        <taxon>Aramidae</taxon>
        <taxon>Aramus</taxon>
    </lineage>
</organism>
<evidence type="ECO:0000256" key="5">
    <source>
        <dbReference type="ARBA" id="ARBA00022692"/>
    </source>
</evidence>
<feature type="active site" description="Proton acceptor" evidence="18">
    <location>
        <position position="246"/>
    </location>
</feature>
<dbReference type="GO" id="GO:0043235">
    <property type="term" value="C:receptor complex"/>
    <property type="evidence" value="ECO:0007669"/>
    <property type="project" value="TreeGrafter"/>
</dbReference>
<comment type="subcellular location">
    <subcellularLocation>
        <location evidence="1">Membrane</location>
        <topology evidence="1">Single-pass type I membrane protein</topology>
    </subcellularLocation>
</comment>
<evidence type="ECO:0000256" key="12">
    <source>
        <dbReference type="ARBA" id="ARBA00023137"/>
    </source>
</evidence>
<dbReference type="SUPFAM" id="SSF56112">
    <property type="entry name" value="Protein kinase-like (PK-like)"/>
    <property type="match status" value="1"/>
</dbReference>
<dbReference type="PROSITE" id="PS00107">
    <property type="entry name" value="PROTEIN_KINASE_ATP"/>
    <property type="match status" value="1"/>
</dbReference>
<comment type="catalytic activity">
    <reaction evidence="17">
        <text>L-tyrosyl-[protein] + ATP = O-phospho-L-tyrosyl-[protein] + ADP + H(+)</text>
        <dbReference type="Rhea" id="RHEA:10596"/>
        <dbReference type="Rhea" id="RHEA-COMP:10136"/>
        <dbReference type="Rhea" id="RHEA-COMP:20101"/>
        <dbReference type="ChEBI" id="CHEBI:15378"/>
        <dbReference type="ChEBI" id="CHEBI:30616"/>
        <dbReference type="ChEBI" id="CHEBI:46858"/>
        <dbReference type="ChEBI" id="CHEBI:61978"/>
        <dbReference type="ChEBI" id="CHEBI:456216"/>
        <dbReference type="EC" id="2.7.10.1"/>
    </reaction>
</comment>
<dbReference type="PRINTS" id="PR00109">
    <property type="entry name" value="TYRKINASE"/>
</dbReference>
<dbReference type="PANTHER" id="PTHR24416">
    <property type="entry name" value="TYROSINE-PROTEIN KINASE RECEPTOR"/>
    <property type="match status" value="1"/>
</dbReference>
<keyword evidence="11" id="KW-0472">Membrane</keyword>
<dbReference type="PANTHER" id="PTHR24416:SF356">
    <property type="entry name" value="RECEPTOR-TYPE TYROSINE-PROTEIN KINASE FLT3"/>
    <property type="match status" value="1"/>
</dbReference>
<dbReference type="InterPro" id="IPR001245">
    <property type="entry name" value="Ser-Thr/Tyr_kinase_cat_dom"/>
</dbReference>
<proteinExistence type="predicted"/>
<dbReference type="EC" id="2.7.10.1" evidence="2"/>
<dbReference type="InterPro" id="IPR008266">
    <property type="entry name" value="Tyr_kinase_AS"/>
</dbReference>
<keyword evidence="20" id="KW-0460">Magnesium</keyword>
<feature type="binding site" evidence="19">
    <location>
        <begin position="46"/>
        <end position="53"/>
    </location>
    <ligand>
        <name>ATP</name>
        <dbReference type="ChEBI" id="CHEBI:30616"/>
    </ligand>
</feature>
<evidence type="ECO:0000256" key="14">
    <source>
        <dbReference type="ARBA" id="ARBA00023170"/>
    </source>
</evidence>
<evidence type="ECO:0000256" key="11">
    <source>
        <dbReference type="ARBA" id="ARBA00023136"/>
    </source>
</evidence>
<reference evidence="23 24" key="1">
    <citation type="submission" date="2019-09" db="EMBL/GenBank/DDBJ databases">
        <title>Bird 10,000 Genomes (B10K) Project - Family phase.</title>
        <authorList>
            <person name="Zhang G."/>
        </authorList>
    </citation>
    <scope>NUCLEOTIDE SEQUENCE [LARGE SCALE GENOMIC DNA]</scope>
    <source>
        <strain evidence="23">B10K-DU-002-11</strain>
        <tissue evidence="23">Muscle</tissue>
    </source>
</reference>
<keyword evidence="8 23" id="KW-0418">Kinase</keyword>
<name>A0A7L1TKB7_ARAGA</name>
<evidence type="ECO:0000256" key="3">
    <source>
        <dbReference type="ARBA" id="ARBA00022553"/>
    </source>
</evidence>
<dbReference type="PROSITE" id="PS00240">
    <property type="entry name" value="RECEPTOR_TYR_KIN_III"/>
    <property type="match status" value="1"/>
</dbReference>
<feature type="non-terminal residue" evidence="23">
    <location>
        <position position="1"/>
    </location>
</feature>
<evidence type="ECO:0000259" key="22">
    <source>
        <dbReference type="PROSITE" id="PS50011"/>
    </source>
</evidence>
<dbReference type="Gene3D" id="1.10.510.10">
    <property type="entry name" value="Transferase(Phosphotransferase) domain 1"/>
    <property type="match status" value="1"/>
</dbReference>
<feature type="binding site" evidence="19">
    <location>
        <position position="250"/>
    </location>
    <ligand>
        <name>ATP</name>
        <dbReference type="ChEBI" id="CHEBI:30616"/>
    </ligand>
</feature>
<evidence type="ECO:0000256" key="19">
    <source>
        <dbReference type="PIRSR" id="PIRSR000615-2"/>
    </source>
</evidence>
<dbReference type="Pfam" id="PF07714">
    <property type="entry name" value="PK_Tyr_Ser-Thr"/>
    <property type="match status" value="1"/>
</dbReference>
<dbReference type="GO" id="GO:0005886">
    <property type="term" value="C:plasma membrane"/>
    <property type="evidence" value="ECO:0007669"/>
    <property type="project" value="TreeGrafter"/>
</dbReference>
<evidence type="ECO:0000256" key="7">
    <source>
        <dbReference type="ARBA" id="ARBA00022741"/>
    </source>
</evidence>
<evidence type="ECO:0000256" key="13">
    <source>
        <dbReference type="ARBA" id="ARBA00023157"/>
    </source>
</evidence>
<keyword evidence="3" id="KW-0597">Phosphoprotein</keyword>
<dbReference type="GO" id="GO:0030183">
    <property type="term" value="P:B cell differentiation"/>
    <property type="evidence" value="ECO:0007669"/>
    <property type="project" value="TreeGrafter"/>
</dbReference>
<comment type="caution">
    <text evidence="23">The sequence shown here is derived from an EMBL/GenBank/DDBJ whole genome shotgun (WGS) entry which is preliminary data.</text>
</comment>
<evidence type="ECO:0000256" key="4">
    <source>
        <dbReference type="ARBA" id="ARBA00022679"/>
    </source>
</evidence>
<protein>
    <recommendedName>
        <fullName evidence="2">receptor protein-tyrosine kinase</fullName>
        <ecNumber evidence="2">2.7.10.1</ecNumber>
    </recommendedName>
</protein>
<dbReference type="InterPro" id="IPR011009">
    <property type="entry name" value="Kinase-like_dom_sf"/>
</dbReference>
<gene>
    <name evidence="23" type="primary">Flt3_0</name>
    <name evidence="23" type="ORF">ARAGUA_R01064</name>
</gene>
<dbReference type="EMBL" id="VXBL01008905">
    <property type="protein sequence ID" value="NXO58878.1"/>
    <property type="molecule type" value="Genomic_DNA"/>
</dbReference>
<keyword evidence="14" id="KW-0675">Receptor</keyword>
<dbReference type="Gene3D" id="3.30.200.20">
    <property type="entry name" value="Phosphorylase Kinase, domain 1"/>
    <property type="match status" value="1"/>
</dbReference>
<dbReference type="PROSITE" id="PS00109">
    <property type="entry name" value="PROTEIN_KINASE_TYR"/>
    <property type="match status" value="1"/>
</dbReference>
<dbReference type="AlphaFoldDB" id="A0A7L1TKB7"/>
<keyword evidence="5" id="KW-0812">Transmembrane</keyword>
<feature type="binding site" evidence="20">
    <location>
        <position position="264"/>
    </location>
    <ligand>
        <name>Mg(2+)</name>
        <dbReference type="ChEBI" id="CHEBI:18420"/>
    </ligand>
</feature>
<dbReference type="FunFam" id="3.30.200.20:FF:000366">
    <property type="entry name" value="receptor-type tyrosine-protein kinase FLT3"/>
    <property type="match status" value="1"/>
</dbReference>
<feature type="non-terminal residue" evidence="23">
    <location>
        <position position="385"/>
    </location>
</feature>
<keyword evidence="6" id="KW-0732">Signal</keyword>
<dbReference type="GO" id="GO:0005524">
    <property type="term" value="F:ATP binding"/>
    <property type="evidence" value="ECO:0007669"/>
    <property type="project" value="UniProtKB-UniRule"/>
</dbReference>
<feature type="binding site" evidence="19 21">
    <location>
        <position position="73"/>
    </location>
    <ligand>
        <name>ATP</name>
        <dbReference type="ChEBI" id="CHEBI:30616"/>
    </ligand>
</feature>
<evidence type="ECO:0000256" key="15">
    <source>
        <dbReference type="ARBA" id="ARBA00023180"/>
    </source>
</evidence>
<dbReference type="PROSITE" id="PS50011">
    <property type="entry name" value="PROTEIN_KINASE_DOM"/>
    <property type="match status" value="1"/>
</dbReference>
<evidence type="ECO:0000256" key="21">
    <source>
        <dbReference type="PROSITE-ProRule" id="PRU10141"/>
    </source>
</evidence>
<evidence type="ECO:0000256" key="1">
    <source>
        <dbReference type="ARBA" id="ARBA00004479"/>
    </source>
</evidence>
<dbReference type="GO" id="GO:0007169">
    <property type="term" value="P:cell surface receptor protein tyrosine kinase signaling pathway"/>
    <property type="evidence" value="ECO:0007669"/>
    <property type="project" value="InterPro"/>
</dbReference>
<dbReference type="InterPro" id="IPR017441">
    <property type="entry name" value="Protein_kinase_ATP_BS"/>
</dbReference>
<sequence>YESQLQMIQMIGPSDNEYIYIDFREFEYDLKWEFPRENLEFGQVLGSGAFGKVVNATAYGISNAGDSVQVAVKMLKEKPDTSEKDALMSELKMMTHIGSHENIVNLLGACTVSGNSWKGQFIKQKGKAYLVKGTHLKYGVNTTVCREDEFEITQSRQSMNVPSGSNEIVLCSEEVFEYENTLSFILHLSKRCKKKDVLCDVVLGRSIQMDEEEDFNVLTFEDLLCFSYQVAKGMEFLESKSCIHRDLAARNILVTHGKVVKICDFGLARDVVNDSNYIVRGNARLPVKWMAPESLFEMTYTMKSDVWSYGILLWEIFSLGVNPYPGIQVDRNFYKLIQSGFKMDRPYYATKDVYQLMLLCWALDSRKRPTFSWLVSSLASQLAEA</sequence>
<dbReference type="PIRSF" id="PIRSF000615">
    <property type="entry name" value="TyrPK_CSF1-R"/>
    <property type="match status" value="1"/>
</dbReference>
<keyword evidence="24" id="KW-1185">Reference proteome</keyword>
<keyword evidence="13" id="KW-1015">Disulfide bond</keyword>
<keyword evidence="7 19" id="KW-0547">Nucleotide-binding</keyword>
<evidence type="ECO:0000256" key="10">
    <source>
        <dbReference type="ARBA" id="ARBA00022989"/>
    </source>
</evidence>
<dbReference type="GO" id="GO:0019838">
    <property type="term" value="F:growth factor binding"/>
    <property type="evidence" value="ECO:0007669"/>
    <property type="project" value="TreeGrafter"/>
</dbReference>
<dbReference type="GO" id="GO:0004714">
    <property type="term" value="F:transmembrane receptor protein tyrosine kinase activity"/>
    <property type="evidence" value="ECO:0007669"/>
    <property type="project" value="UniProtKB-EC"/>
</dbReference>
<dbReference type="FunFam" id="1.10.510.10:FF:000426">
    <property type="entry name" value="Receptor-type tyrosine-protein kinase FLT3"/>
    <property type="match status" value="1"/>
</dbReference>
<feature type="binding site" evidence="20">
    <location>
        <position position="18"/>
    </location>
    <ligand>
        <name>Mg(2+)</name>
        <dbReference type="ChEBI" id="CHEBI:18420"/>
    </ligand>
</feature>
<keyword evidence="16" id="KW-0393">Immunoglobulin domain</keyword>
<evidence type="ECO:0000256" key="20">
    <source>
        <dbReference type="PIRSR" id="PIRSR000615-3"/>
    </source>
</evidence>
<dbReference type="InterPro" id="IPR050122">
    <property type="entry name" value="RTK"/>
</dbReference>
<keyword evidence="9 19" id="KW-0067">ATP-binding</keyword>
<dbReference type="InterPro" id="IPR020635">
    <property type="entry name" value="Tyr_kinase_cat_dom"/>
</dbReference>
<keyword evidence="20" id="KW-0479">Metal-binding</keyword>
<evidence type="ECO:0000256" key="2">
    <source>
        <dbReference type="ARBA" id="ARBA00011902"/>
    </source>
</evidence>
<keyword evidence="12" id="KW-0829">Tyrosine-protein kinase</keyword>
<keyword evidence="4" id="KW-0808">Transferase</keyword>
<feature type="binding site" evidence="20">
    <location>
        <position position="251"/>
    </location>
    <ligand>
        <name>Mg(2+)</name>
        <dbReference type="ChEBI" id="CHEBI:18420"/>
    </ligand>
</feature>